<dbReference type="EnsemblMetazoa" id="ASTEI07558-RA">
    <property type="protein sequence ID" value="ASTEI07558-PA"/>
    <property type="gene ID" value="ASTEI07558"/>
</dbReference>
<name>A0A182YGH2_ANOST</name>
<keyword evidence="3" id="KW-1185">Reference proteome</keyword>
<dbReference type="Proteomes" id="UP000076408">
    <property type="component" value="Unassembled WGS sequence"/>
</dbReference>
<evidence type="ECO:0000313" key="3">
    <source>
        <dbReference type="Proteomes" id="UP000076408"/>
    </source>
</evidence>
<feature type="region of interest" description="Disordered" evidence="1">
    <location>
        <begin position="1"/>
        <end position="24"/>
    </location>
</feature>
<protein>
    <submittedName>
        <fullName evidence="2">Uncharacterized protein</fullName>
    </submittedName>
</protein>
<reference evidence="2" key="2">
    <citation type="submission" date="2020-05" db="UniProtKB">
        <authorList>
            <consortium name="EnsemblMetazoa"/>
        </authorList>
    </citation>
    <scope>IDENTIFICATION</scope>
    <source>
        <strain evidence="2">Indian</strain>
    </source>
</reference>
<evidence type="ECO:0000313" key="2">
    <source>
        <dbReference type="EnsemblMetazoa" id="ASTEI07558-PA"/>
    </source>
</evidence>
<feature type="compositionally biased region" description="Basic residues" evidence="1">
    <location>
        <begin position="1"/>
        <end position="10"/>
    </location>
</feature>
<evidence type="ECO:0000256" key="1">
    <source>
        <dbReference type="SAM" id="MobiDB-lite"/>
    </source>
</evidence>
<proteinExistence type="predicted"/>
<reference evidence="3" key="1">
    <citation type="journal article" date="2014" name="Genome Biol.">
        <title>Genome analysis of a major urban malaria vector mosquito, Anopheles stephensi.</title>
        <authorList>
            <person name="Jiang X."/>
            <person name="Peery A."/>
            <person name="Hall A.B."/>
            <person name="Sharma A."/>
            <person name="Chen X.G."/>
            <person name="Waterhouse R.M."/>
            <person name="Komissarov A."/>
            <person name="Riehle M.M."/>
            <person name="Shouche Y."/>
            <person name="Sharakhova M.V."/>
            <person name="Lawson D."/>
            <person name="Pakpour N."/>
            <person name="Arensburger P."/>
            <person name="Davidson V.L."/>
            <person name="Eiglmeier K."/>
            <person name="Emrich S."/>
            <person name="George P."/>
            <person name="Kennedy R.C."/>
            <person name="Mane S.P."/>
            <person name="Maslen G."/>
            <person name="Oringanje C."/>
            <person name="Qi Y."/>
            <person name="Settlage R."/>
            <person name="Tojo M."/>
            <person name="Tubio J.M."/>
            <person name="Unger M.F."/>
            <person name="Wang B."/>
            <person name="Vernick K.D."/>
            <person name="Ribeiro J.M."/>
            <person name="James A.A."/>
            <person name="Michel K."/>
            <person name="Riehle M.A."/>
            <person name="Luckhart S."/>
            <person name="Sharakhov I.V."/>
            <person name="Tu Z."/>
        </authorList>
    </citation>
    <scope>NUCLEOTIDE SEQUENCE [LARGE SCALE GENOMIC DNA]</scope>
    <source>
        <strain evidence="3">Indian</strain>
    </source>
</reference>
<accession>A0A182YGH2</accession>
<dbReference type="VEuPathDB" id="VectorBase:ASTEI07558"/>
<dbReference type="AlphaFoldDB" id="A0A182YGH2"/>
<organism evidence="2 3">
    <name type="scientific">Anopheles stephensi</name>
    <name type="common">Indo-Pakistan malaria mosquito</name>
    <dbReference type="NCBI Taxonomy" id="30069"/>
    <lineage>
        <taxon>Eukaryota</taxon>
        <taxon>Metazoa</taxon>
        <taxon>Ecdysozoa</taxon>
        <taxon>Arthropoda</taxon>
        <taxon>Hexapoda</taxon>
        <taxon>Insecta</taxon>
        <taxon>Pterygota</taxon>
        <taxon>Neoptera</taxon>
        <taxon>Endopterygota</taxon>
        <taxon>Diptera</taxon>
        <taxon>Nematocera</taxon>
        <taxon>Culicoidea</taxon>
        <taxon>Culicidae</taxon>
        <taxon>Anophelinae</taxon>
        <taxon>Anopheles</taxon>
    </lineage>
</organism>
<sequence length="42" mass="4814">MRTPFVRRAHSTIGSQQCPPNKTFDAGVRQQCTHTRWKAVKS</sequence>